<protein>
    <submittedName>
        <fullName evidence="1">Uncharacterized protein</fullName>
    </submittedName>
</protein>
<dbReference type="Proteomes" id="UP000295497">
    <property type="component" value="Chromosome"/>
</dbReference>
<evidence type="ECO:0000313" key="2">
    <source>
        <dbReference type="Proteomes" id="UP000295497"/>
    </source>
</evidence>
<dbReference type="AlphaFoldDB" id="A0A4P2QWX5"/>
<gene>
    <name evidence="1" type="ORF">SOCE836_071820</name>
</gene>
<reference evidence="1 2" key="1">
    <citation type="submission" date="2015-09" db="EMBL/GenBank/DDBJ databases">
        <title>Sorangium comparison.</title>
        <authorList>
            <person name="Zaburannyi N."/>
            <person name="Bunk B."/>
            <person name="Overmann J."/>
            <person name="Mueller R."/>
        </authorList>
    </citation>
    <scope>NUCLEOTIDE SEQUENCE [LARGE SCALE GENOMIC DNA]</scope>
    <source>
        <strain evidence="1 2">So ce836</strain>
    </source>
</reference>
<proteinExistence type="predicted"/>
<accession>A0A4P2QWX5</accession>
<dbReference type="EMBL" id="CP012672">
    <property type="protein sequence ID" value="AUX34994.1"/>
    <property type="molecule type" value="Genomic_DNA"/>
</dbReference>
<name>A0A4P2QWX5_SORCE</name>
<sequence>MARLAESGGARAEVLARHGVDEARWDAADAHWQARLSGALADEDEPVPALLAAYCEAYQAASRAAAPPVSLEQFARVTSLLQSTGDVQAALAQVGVTLADYVRGSEHWSRRMAEDSGMERRFHAALRGETGGSPE</sequence>
<organism evidence="1 2">
    <name type="scientific">Sorangium cellulosum</name>
    <name type="common">Polyangium cellulosum</name>
    <dbReference type="NCBI Taxonomy" id="56"/>
    <lineage>
        <taxon>Bacteria</taxon>
        <taxon>Pseudomonadati</taxon>
        <taxon>Myxococcota</taxon>
        <taxon>Polyangia</taxon>
        <taxon>Polyangiales</taxon>
        <taxon>Polyangiaceae</taxon>
        <taxon>Sorangium</taxon>
    </lineage>
</organism>
<evidence type="ECO:0000313" key="1">
    <source>
        <dbReference type="EMBL" id="AUX34994.1"/>
    </source>
</evidence>
<dbReference type="RefSeq" id="WP_129578097.1">
    <property type="nucleotide sequence ID" value="NZ_CP012672.1"/>
</dbReference>